<dbReference type="Proteomes" id="UP000505355">
    <property type="component" value="Chromosome"/>
</dbReference>
<proteinExistence type="predicted"/>
<sequence length="100" mass="11367">MKKAILTITIVSLWILSSSAQTRVNGTWVVESNIHQPKLHTVKFYGDSNRLLYTETIKGRLNIDKKKVRDRMNKVLDILLAKNNDMQNSGVLAAAFKLKL</sequence>
<evidence type="ECO:0008006" key="4">
    <source>
        <dbReference type="Google" id="ProtNLM"/>
    </source>
</evidence>
<keyword evidence="3" id="KW-1185">Reference proteome</keyword>
<dbReference type="KEGG" id="mmab:HQ865_14020"/>
<protein>
    <recommendedName>
        <fullName evidence="4">Lipocalin-like domain-containing protein</fullName>
    </recommendedName>
</protein>
<dbReference type="EMBL" id="CP054139">
    <property type="protein sequence ID" value="QKJ30817.1"/>
    <property type="molecule type" value="Genomic_DNA"/>
</dbReference>
<feature type="chain" id="PRO_5028814394" description="Lipocalin-like domain-containing protein" evidence="1">
    <location>
        <begin position="21"/>
        <end position="100"/>
    </location>
</feature>
<accession>A0A7D4TXZ0</accession>
<keyword evidence="1" id="KW-0732">Signal</keyword>
<gene>
    <name evidence="2" type="ORF">HQ865_14020</name>
</gene>
<reference evidence="2 3" key="1">
    <citation type="submission" date="2020-05" db="EMBL/GenBank/DDBJ databases">
        <title>Mucilaginibacter mali sp. nov.</title>
        <authorList>
            <person name="Kim H.S."/>
            <person name="Lee K.C."/>
            <person name="Suh M.K."/>
            <person name="Kim J.-S."/>
            <person name="Han K.-I."/>
            <person name="Eom M.K."/>
            <person name="Shin Y.K."/>
            <person name="Lee J.-S."/>
        </authorList>
    </citation>
    <scope>NUCLEOTIDE SEQUENCE [LARGE SCALE GENOMIC DNA]</scope>
    <source>
        <strain evidence="2 3">G2-14</strain>
    </source>
</reference>
<organism evidence="2 3">
    <name type="scientific">Mucilaginibacter mali</name>
    <dbReference type="NCBI Taxonomy" id="2740462"/>
    <lineage>
        <taxon>Bacteria</taxon>
        <taxon>Pseudomonadati</taxon>
        <taxon>Bacteroidota</taxon>
        <taxon>Sphingobacteriia</taxon>
        <taxon>Sphingobacteriales</taxon>
        <taxon>Sphingobacteriaceae</taxon>
        <taxon>Mucilaginibacter</taxon>
    </lineage>
</organism>
<dbReference type="AlphaFoldDB" id="A0A7D4TXZ0"/>
<feature type="signal peptide" evidence="1">
    <location>
        <begin position="1"/>
        <end position="20"/>
    </location>
</feature>
<evidence type="ECO:0000313" key="2">
    <source>
        <dbReference type="EMBL" id="QKJ30817.1"/>
    </source>
</evidence>
<name>A0A7D4TXZ0_9SPHI</name>
<evidence type="ECO:0000256" key="1">
    <source>
        <dbReference type="SAM" id="SignalP"/>
    </source>
</evidence>
<dbReference type="RefSeq" id="WP_173415488.1">
    <property type="nucleotide sequence ID" value="NZ_CP054139.1"/>
</dbReference>
<evidence type="ECO:0000313" key="3">
    <source>
        <dbReference type="Proteomes" id="UP000505355"/>
    </source>
</evidence>